<dbReference type="AlphaFoldDB" id="A0A9P9WB43"/>
<feature type="repeat" description="TPR" evidence="1">
    <location>
        <begin position="8"/>
        <end position="41"/>
    </location>
</feature>
<evidence type="ECO:0000313" key="4">
    <source>
        <dbReference type="Proteomes" id="UP000829685"/>
    </source>
</evidence>
<sequence length="871" mass="98299">MSTPAEKSAEALNRGQELHQKGLFDQATRAYFEALKLAPADHAPLASLAAVQYELGNYTGSALYSEKALRLLGNDQEADSRREELHLRLAKSYALSRSLDNARNAVAKLAASAEREALESSVALQSPAMAATQLRTKVLDEVPRTKPAYQNEPEYCAIGLDNAEAAYDDDIALSTAERLSWMFAGVGDARNFYRTLIALPNGEARTGRERQYHFTLVDLNPAVFARNLISLELLSDLDSMLEGNEALACLIYVFVSQVMPPFAYTKLQEAISSLLQKLEDGNPVNAWVYVPESQRPAICHHLRLWQQNLRGKYTTKQFRLWAQEQALRQKLEKDGEFSVPPGCQEDDDKFDEFGIMMPNDRFLREHESELKQLLEDYSSGKGTSEQIEDYVDQHWKLNVTLVDLDFDEFKDRQGAGSPDMPAHPTLVFHMLHPGEVEDTARAAEGKGFMACFEVFFRCVAFSLDALKSRLTVEVAVSEMNDYLERLRYDVLPSRQGGKQGTLDPSTFPKAYDRIHLSNIPDYVGGALSSFIYATPALKPKSSLSSSVLLNNSAFEDYQQFLAEYTLLGDTKSIEDNFRVQLRDDSPSFMDWEEMEMSDYTNWTKVAPATLSPANRMSRSELESFIHRHLLKVLLPYPRDPDDIDCVYTPLNPTIIFRLVAHLHSVGYPAHWLSDILERILQGTVATTVRAPRQAVEDPGSVSQSYPSLNVSLKPWLAEMTTLGALWQGLLPFGLLFENFLLPALSSIREYHISFPLCPIESQNRPHFMLVFWNEDSGSHPGSNLRDTLLDDENSDGSEKAKAVRESGVWVLTTYRWATKTRTASFWLRSDEVETMRGSNWSAALWRSDTWNQVTPWVVVSKEIVDGEQWTT</sequence>
<dbReference type="Proteomes" id="UP000829685">
    <property type="component" value="Unassembled WGS sequence"/>
</dbReference>
<proteinExistence type="predicted"/>
<organism evidence="3 4">
    <name type="scientific">Neoarthrinium moseri</name>
    <dbReference type="NCBI Taxonomy" id="1658444"/>
    <lineage>
        <taxon>Eukaryota</taxon>
        <taxon>Fungi</taxon>
        <taxon>Dikarya</taxon>
        <taxon>Ascomycota</taxon>
        <taxon>Pezizomycotina</taxon>
        <taxon>Sordariomycetes</taxon>
        <taxon>Xylariomycetidae</taxon>
        <taxon>Amphisphaeriales</taxon>
        <taxon>Apiosporaceae</taxon>
        <taxon>Neoarthrinium</taxon>
    </lineage>
</organism>
<keyword evidence="1" id="KW-0802">TPR repeat</keyword>
<dbReference type="Pfam" id="PF14737">
    <property type="entry name" value="DUF4470"/>
    <property type="match status" value="1"/>
</dbReference>
<dbReference type="Gene3D" id="1.25.40.10">
    <property type="entry name" value="Tetratricopeptide repeat domain"/>
    <property type="match status" value="1"/>
</dbReference>
<dbReference type="EMBL" id="JAFIMR010000048">
    <property type="protein sequence ID" value="KAI1855912.1"/>
    <property type="molecule type" value="Genomic_DNA"/>
</dbReference>
<comment type="caution">
    <text evidence="3">The sequence shown here is derived from an EMBL/GenBank/DDBJ whole genome shotgun (WGS) entry which is preliminary data.</text>
</comment>
<feature type="domain" description="DUF4470" evidence="2">
    <location>
        <begin position="172"/>
        <end position="258"/>
    </location>
</feature>
<dbReference type="SUPFAM" id="SSF48452">
    <property type="entry name" value="TPR-like"/>
    <property type="match status" value="1"/>
</dbReference>
<accession>A0A9P9WB43</accession>
<gene>
    <name evidence="3" type="ORF">JX265_011995</name>
</gene>
<evidence type="ECO:0000256" key="1">
    <source>
        <dbReference type="PROSITE-ProRule" id="PRU00339"/>
    </source>
</evidence>
<dbReference type="SMART" id="SM00028">
    <property type="entry name" value="TPR"/>
    <property type="match status" value="2"/>
</dbReference>
<keyword evidence="4" id="KW-1185">Reference proteome</keyword>
<reference evidence="3" key="1">
    <citation type="submission" date="2021-03" db="EMBL/GenBank/DDBJ databases">
        <title>Revisited historic fungal species revealed as producer of novel bioactive compounds through whole genome sequencing and comparative genomics.</title>
        <authorList>
            <person name="Vignolle G.A."/>
            <person name="Hochenegger N."/>
            <person name="Mach R.L."/>
            <person name="Mach-Aigner A.R."/>
            <person name="Javad Rahimi M."/>
            <person name="Salim K.A."/>
            <person name="Chan C.M."/>
            <person name="Lim L.B.L."/>
            <person name="Cai F."/>
            <person name="Druzhinina I.S."/>
            <person name="U'Ren J.M."/>
            <person name="Derntl C."/>
        </authorList>
    </citation>
    <scope>NUCLEOTIDE SEQUENCE</scope>
    <source>
        <strain evidence="3">TUCIM 5799</strain>
    </source>
</reference>
<dbReference type="PROSITE" id="PS50005">
    <property type="entry name" value="TPR"/>
    <property type="match status" value="1"/>
</dbReference>
<evidence type="ECO:0000259" key="2">
    <source>
        <dbReference type="Pfam" id="PF14737"/>
    </source>
</evidence>
<dbReference type="InterPro" id="IPR011990">
    <property type="entry name" value="TPR-like_helical_dom_sf"/>
</dbReference>
<evidence type="ECO:0000313" key="3">
    <source>
        <dbReference type="EMBL" id="KAI1855912.1"/>
    </source>
</evidence>
<protein>
    <recommendedName>
        <fullName evidence="2">DUF4470 domain-containing protein</fullName>
    </recommendedName>
</protein>
<dbReference type="InterPro" id="IPR019734">
    <property type="entry name" value="TPR_rpt"/>
</dbReference>
<name>A0A9P9WB43_9PEZI</name>
<dbReference type="InterPro" id="IPR027974">
    <property type="entry name" value="DUF4470"/>
</dbReference>